<dbReference type="InterPro" id="IPR000792">
    <property type="entry name" value="Tscrpt_reg_LuxR_C"/>
</dbReference>
<dbReference type="GO" id="GO:0003677">
    <property type="term" value="F:DNA binding"/>
    <property type="evidence" value="ECO:0007669"/>
    <property type="project" value="UniProtKB-KW"/>
</dbReference>
<keyword evidence="1" id="KW-0805">Transcription regulation</keyword>
<dbReference type="EMBL" id="JAAGOA010000025">
    <property type="protein sequence ID" value="NEE03765.1"/>
    <property type="molecule type" value="Genomic_DNA"/>
</dbReference>
<dbReference type="Pfam" id="PF00196">
    <property type="entry name" value="GerE"/>
    <property type="match status" value="1"/>
</dbReference>
<dbReference type="SUPFAM" id="SSF48452">
    <property type="entry name" value="TPR-like"/>
    <property type="match status" value="1"/>
</dbReference>
<dbReference type="RefSeq" id="WP_163743713.1">
    <property type="nucleotide sequence ID" value="NZ_JAAGOA010000025.1"/>
</dbReference>
<dbReference type="PANTHER" id="PTHR44688">
    <property type="entry name" value="DNA-BINDING TRANSCRIPTIONAL ACTIVATOR DEVR_DOSR"/>
    <property type="match status" value="1"/>
</dbReference>
<dbReference type="AlphaFoldDB" id="A0A6L9SED7"/>
<dbReference type="PRINTS" id="PR00038">
    <property type="entry name" value="HTHLUXR"/>
</dbReference>
<accession>A0A6L9SED7</accession>
<gene>
    <name evidence="5" type="ORF">G1H10_26710</name>
</gene>
<proteinExistence type="predicted"/>
<organism evidence="5 6">
    <name type="scientific">Phytoactinopolyspora halotolerans</name>
    <dbReference type="NCBI Taxonomy" id="1981512"/>
    <lineage>
        <taxon>Bacteria</taxon>
        <taxon>Bacillati</taxon>
        <taxon>Actinomycetota</taxon>
        <taxon>Actinomycetes</taxon>
        <taxon>Jiangellales</taxon>
        <taxon>Jiangellaceae</taxon>
        <taxon>Phytoactinopolyspora</taxon>
    </lineage>
</organism>
<evidence type="ECO:0000256" key="3">
    <source>
        <dbReference type="ARBA" id="ARBA00023163"/>
    </source>
</evidence>
<reference evidence="5 6" key="1">
    <citation type="submission" date="2020-02" db="EMBL/GenBank/DDBJ databases">
        <authorList>
            <person name="Li X.-J."/>
            <person name="Han X.-M."/>
        </authorList>
    </citation>
    <scope>NUCLEOTIDE SEQUENCE [LARGE SCALE GENOMIC DNA]</scope>
    <source>
        <strain evidence="5 6">CCTCC AB 2017055</strain>
    </source>
</reference>
<feature type="domain" description="HTH luxR-type" evidence="4">
    <location>
        <begin position="484"/>
        <end position="549"/>
    </location>
</feature>
<dbReference type="InterPro" id="IPR011990">
    <property type="entry name" value="TPR-like_helical_dom_sf"/>
</dbReference>
<dbReference type="InterPro" id="IPR036388">
    <property type="entry name" value="WH-like_DNA-bd_sf"/>
</dbReference>
<evidence type="ECO:0000259" key="4">
    <source>
        <dbReference type="PROSITE" id="PS50043"/>
    </source>
</evidence>
<dbReference type="PROSITE" id="PS50043">
    <property type="entry name" value="HTH_LUXR_2"/>
    <property type="match status" value="1"/>
</dbReference>
<evidence type="ECO:0000313" key="6">
    <source>
        <dbReference type="Proteomes" id="UP000475214"/>
    </source>
</evidence>
<dbReference type="CDD" id="cd06170">
    <property type="entry name" value="LuxR_C_like"/>
    <property type="match status" value="1"/>
</dbReference>
<dbReference type="SMART" id="SM00421">
    <property type="entry name" value="HTH_LUXR"/>
    <property type="match status" value="1"/>
</dbReference>
<name>A0A6L9SED7_9ACTN</name>
<evidence type="ECO:0000313" key="5">
    <source>
        <dbReference type="EMBL" id="NEE03765.1"/>
    </source>
</evidence>
<keyword evidence="6" id="KW-1185">Reference proteome</keyword>
<dbReference type="Gene3D" id="1.25.40.10">
    <property type="entry name" value="Tetratricopeptide repeat domain"/>
    <property type="match status" value="2"/>
</dbReference>
<dbReference type="SUPFAM" id="SSF46894">
    <property type="entry name" value="C-terminal effector domain of the bipartite response regulators"/>
    <property type="match status" value="1"/>
</dbReference>
<keyword evidence="2" id="KW-0238">DNA-binding</keyword>
<protein>
    <recommendedName>
        <fullName evidence="4">HTH luxR-type domain-containing protein</fullName>
    </recommendedName>
</protein>
<dbReference type="PANTHER" id="PTHR44688:SF16">
    <property type="entry name" value="DNA-BINDING TRANSCRIPTIONAL ACTIVATOR DEVR_DOSR"/>
    <property type="match status" value="1"/>
</dbReference>
<sequence>MTTAADLLAAGKAALVRGDWALARPLLADAVERHETADGLYQLARAVEWAGDYQDAIALYERAFVAYRELGESRIPALIAGRELSFLHAAVYGNDAVAAGWLARARSLVYEAGECVESGWVELAEALVTEDGESKLAHAQAALDIAGRLNDADLRFCALSNVGVALVLQGRIDDGMRALDEAATAAAGREVTDYITAGEIYCHMLLCCELTLDVRRAQQWSAVATGHGTRENSPWVSAICRTHYGAVLTAAGQWDEAERELRASIDLYDASYRALRSGAIVRLADLRVRQGRYDEAGRLLAGFEFDAFAVRPLARLHLVRGEHAMARRLLRRVVGTTGDAASGDDATHPLELALLAEVEAAAGNLDEARAVCKRLSSVVAVAQVPRIRAFAEYAAGVVCAAAEDPDALAHFEAALPLFAEAELPLEEARTRLAISQAIAATEPEVAAAEARAALEVFERMAAFADADAAANHLRGLGVHGGRPARRTAGPLTRRESEVLAHVAEGLTNEQIAARLYISKRTVEHHVGSVFAKLGVATRAEAAAYALREEPKPATAVRNGA</sequence>
<dbReference type="GO" id="GO:0006355">
    <property type="term" value="P:regulation of DNA-templated transcription"/>
    <property type="evidence" value="ECO:0007669"/>
    <property type="project" value="InterPro"/>
</dbReference>
<dbReference type="InterPro" id="IPR016032">
    <property type="entry name" value="Sig_transdc_resp-reg_C-effctor"/>
</dbReference>
<evidence type="ECO:0000256" key="2">
    <source>
        <dbReference type="ARBA" id="ARBA00023125"/>
    </source>
</evidence>
<comment type="caution">
    <text evidence="5">The sequence shown here is derived from an EMBL/GenBank/DDBJ whole genome shotgun (WGS) entry which is preliminary data.</text>
</comment>
<evidence type="ECO:0000256" key="1">
    <source>
        <dbReference type="ARBA" id="ARBA00023015"/>
    </source>
</evidence>
<dbReference type="PROSITE" id="PS00622">
    <property type="entry name" value="HTH_LUXR_1"/>
    <property type="match status" value="1"/>
</dbReference>
<keyword evidence="3" id="KW-0804">Transcription</keyword>
<dbReference type="Proteomes" id="UP000475214">
    <property type="component" value="Unassembled WGS sequence"/>
</dbReference>
<dbReference type="Gene3D" id="1.10.10.10">
    <property type="entry name" value="Winged helix-like DNA-binding domain superfamily/Winged helix DNA-binding domain"/>
    <property type="match status" value="1"/>
</dbReference>